<feature type="region of interest" description="Disordered" evidence="2">
    <location>
        <begin position="65"/>
        <end position="126"/>
    </location>
</feature>
<protein>
    <recommendedName>
        <fullName evidence="3">PWI domain-containing protein</fullName>
    </recommendedName>
</protein>
<feature type="compositionally biased region" description="Low complexity" evidence="2">
    <location>
        <begin position="68"/>
        <end position="81"/>
    </location>
</feature>
<evidence type="ECO:0000256" key="2">
    <source>
        <dbReference type="SAM" id="MobiDB-lite"/>
    </source>
</evidence>
<dbReference type="InterPro" id="IPR002483">
    <property type="entry name" value="PWI_dom"/>
</dbReference>
<reference evidence="4 5" key="1">
    <citation type="submission" date="2024-05" db="EMBL/GenBank/DDBJ databases">
        <authorList>
            <person name="Wallberg A."/>
        </authorList>
    </citation>
    <scope>NUCLEOTIDE SEQUENCE [LARGE SCALE GENOMIC DNA]</scope>
</reference>
<dbReference type="GO" id="GO:0006397">
    <property type="term" value="P:mRNA processing"/>
    <property type="evidence" value="ECO:0007669"/>
    <property type="project" value="UniProtKB-KW"/>
</dbReference>
<organism evidence="4 5">
    <name type="scientific">Meganyctiphanes norvegica</name>
    <name type="common">Northern krill</name>
    <name type="synonym">Thysanopoda norvegica</name>
    <dbReference type="NCBI Taxonomy" id="48144"/>
    <lineage>
        <taxon>Eukaryota</taxon>
        <taxon>Metazoa</taxon>
        <taxon>Ecdysozoa</taxon>
        <taxon>Arthropoda</taxon>
        <taxon>Crustacea</taxon>
        <taxon>Multicrustacea</taxon>
        <taxon>Malacostraca</taxon>
        <taxon>Eumalacostraca</taxon>
        <taxon>Eucarida</taxon>
        <taxon>Euphausiacea</taxon>
        <taxon>Euphausiidae</taxon>
        <taxon>Meganyctiphanes</taxon>
    </lineage>
</organism>
<keyword evidence="1" id="KW-0507">mRNA processing</keyword>
<dbReference type="EMBL" id="CAXKWB010032157">
    <property type="protein sequence ID" value="CAL4140769.1"/>
    <property type="molecule type" value="Genomic_DNA"/>
</dbReference>
<feature type="compositionally biased region" description="Basic and acidic residues" evidence="2">
    <location>
        <begin position="111"/>
        <end position="126"/>
    </location>
</feature>
<sequence length="153" mass="16876">MGDSLKSWVKNRLHDVLGMSDGAVAEYLIKLTQKNSSQDQVISELRKDNLASNDMLEFINELWEKSKGSSSGSSSSGSSSKSLKRPAAADKDSDSDSDSEGEGPQLLKKSAKTDVDDGLTAEERERLKDLKERDEFALRLQQKDEDKTRHIAG</sequence>
<feature type="domain" description="PWI" evidence="3">
    <location>
        <begin position="4"/>
        <end position="64"/>
    </location>
</feature>
<name>A0AAV2RU43_MEGNR</name>
<comment type="caution">
    <text evidence="4">The sequence shown here is derived from an EMBL/GenBank/DDBJ whole genome shotgun (WGS) entry which is preliminary data.</text>
</comment>
<dbReference type="Gene3D" id="1.20.1390.10">
    <property type="entry name" value="PWI domain"/>
    <property type="match status" value="1"/>
</dbReference>
<dbReference type="AlphaFoldDB" id="A0AAV2RU43"/>
<gene>
    <name evidence="4" type="ORF">MNOR_LOCUS28717</name>
</gene>
<dbReference type="Pfam" id="PF01480">
    <property type="entry name" value="PWI"/>
    <property type="match status" value="1"/>
</dbReference>
<evidence type="ECO:0000256" key="1">
    <source>
        <dbReference type="ARBA" id="ARBA00022664"/>
    </source>
</evidence>
<dbReference type="Proteomes" id="UP001497623">
    <property type="component" value="Unassembled WGS sequence"/>
</dbReference>
<dbReference type="SUPFAM" id="SSF101233">
    <property type="entry name" value="PWI domain"/>
    <property type="match status" value="1"/>
</dbReference>
<evidence type="ECO:0000259" key="3">
    <source>
        <dbReference type="Pfam" id="PF01480"/>
    </source>
</evidence>
<keyword evidence="5" id="KW-1185">Reference proteome</keyword>
<feature type="non-terminal residue" evidence="4">
    <location>
        <position position="153"/>
    </location>
</feature>
<evidence type="ECO:0000313" key="4">
    <source>
        <dbReference type="EMBL" id="CAL4140769.1"/>
    </source>
</evidence>
<evidence type="ECO:0000313" key="5">
    <source>
        <dbReference type="Proteomes" id="UP001497623"/>
    </source>
</evidence>
<proteinExistence type="predicted"/>
<dbReference type="InterPro" id="IPR036483">
    <property type="entry name" value="PWI_dom_sf"/>
</dbReference>
<accession>A0AAV2RU43</accession>